<dbReference type="AlphaFoldDB" id="A0A195ER34"/>
<protein>
    <submittedName>
        <fullName evidence="1">Uncharacterized protein</fullName>
    </submittedName>
</protein>
<reference evidence="1 2" key="1">
    <citation type="submission" date="2016-03" db="EMBL/GenBank/DDBJ databases">
        <title>Trachymyrmex septentrionalis WGS genome.</title>
        <authorList>
            <person name="Nygaard S."/>
            <person name="Hu H."/>
            <person name="Boomsma J."/>
            <person name="Zhang G."/>
        </authorList>
    </citation>
    <scope>NUCLEOTIDE SEQUENCE [LARGE SCALE GENOMIC DNA]</scope>
    <source>
        <strain evidence="1">Tsep2-gDNA-1</strain>
        <tissue evidence="1">Whole body</tissue>
    </source>
</reference>
<dbReference type="EMBL" id="KQ982026">
    <property type="protein sequence ID" value="KYN30382.1"/>
    <property type="molecule type" value="Genomic_DNA"/>
</dbReference>
<evidence type="ECO:0000313" key="1">
    <source>
        <dbReference type="EMBL" id="KYN30382.1"/>
    </source>
</evidence>
<gene>
    <name evidence="1" type="ORF">ALC56_15309</name>
</gene>
<name>A0A195ER34_9HYME</name>
<feature type="non-terminal residue" evidence="1">
    <location>
        <position position="1"/>
    </location>
</feature>
<accession>A0A195ER34</accession>
<sequence>KDKILVRVFYIRYIYISQAYLMDSFKEIEYFMESSLSVAFRSKSIDCTTNGNYNDILDTIKNNDENSEIETIAQDSKDDSIINACNNPNFIEKIKTRLLSYLPIWTDVCVHSLKDLVKSLPLFRVVTPITTATTI</sequence>
<keyword evidence="2" id="KW-1185">Reference proteome</keyword>
<proteinExistence type="predicted"/>
<evidence type="ECO:0000313" key="2">
    <source>
        <dbReference type="Proteomes" id="UP000078541"/>
    </source>
</evidence>
<organism evidence="1 2">
    <name type="scientific">Trachymyrmex septentrionalis</name>
    <dbReference type="NCBI Taxonomy" id="34720"/>
    <lineage>
        <taxon>Eukaryota</taxon>
        <taxon>Metazoa</taxon>
        <taxon>Ecdysozoa</taxon>
        <taxon>Arthropoda</taxon>
        <taxon>Hexapoda</taxon>
        <taxon>Insecta</taxon>
        <taxon>Pterygota</taxon>
        <taxon>Neoptera</taxon>
        <taxon>Endopterygota</taxon>
        <taxon>Hymenoptera</taxon>
        <taxon>Apocrita</taxon>
        <taxon>Aculeata</taxon>
        <taxon>Formicoidea</taxon>
        <taxon>Formicidae</taxon>
        <taxon>Myrmicinae</taxon>
        <taxon>Trachymyrmex</taxon>
    </lineage>
</organism>
<dbReference type="Proteomes" id="UP000078541">
    <property type="component" value="Unassembled WGS sequence"/>
</dbReference>